<name>A0A6J5NSL7_9CAUD</name>
<sequence>MKAIKKERDPRVSVKTVKTPLTKAAIIASIQLREAAMFLELKKSEREYGSEDRLTNMLRSQWSSVNSMMKSLGIPEDNTLPDNREATAIICERIEAQQRTRFTISAE</sequence>
<reference evidence="1" key="1">
    <citation type="submission" date="2020-04" db="EMBL/GenBank/DDBJ databases">
        <authorList>
            <person name="Chiriac C."/>
            <person name="Salcher M."/>
            <person name="Ghai R."/>
            <person name="Kavagutti S V."/>
        </authorList>
    </citation>
    <scope>NUCLEOTIDE SEQUENCE</scope>
</reference>
<gene>
    <name evidence="1" type="ORF">UFOVP723_129</name>
</gene>
<dbReference type="EMBL" id="LR796697">
    <property type="protein sequence ID" value="CAB4160291.1"/>
    <property type="molecule type" value="Genomic_DNA"/>
</dbReference>
<evidence type="ECO:0000313" key="1">
    <source>
        <dbReference type="EMBL" id="CAB4160291.1"/>
    </source>
</evidence>
<protein>
    <submittedName>
        <fullName evidence="1">Uncharacterized protein</fullName>
    </submittedName>
</protein>
<organism evidence="1">
    <name type="scientific">uncultured Caudovirales phage</name>
    <dbReference type="NCBI Taxonomy" id="2100421"/>
    <lineage>
        <taxon>Viruses</taxon>
        <taxon>Duplodnaviria</taxon>
        <taxon>Heunggongvirae</taxon>
        <taxon>Uroviricota</taxon>
        <taxon>Caudoviricetes</taxon>
        <taxon>Peduoviridae</taxon>
        <taxon>Maltschvirus</taxon>
        <taxon>Maltschvirus maltsch</taxon>
    </lineage>
</organism>
<proteinExistence type="predicted"/>
<accession>A0A6J5NSL7</accession>